<dbReference type="EMBL" id="CP092418">
    <property type="protein sequence ID" value="USD22360.1"/>
    <property type="molecule type" value="Genomic_DNA"/>
</dbReference>
<keyword evidence="4" id="KW-1185">Reference proteome</keyword>
<gene>
    <name evidence="3" type="ORF">MJO52_04305</name>
</gene>
<dbReference type="NCBIfam" id="TIGR01098">
    <property type="entry name" value="3A0109s03R"/>
    <property type="match status" value="1"/>
</dbReference>
<dbReference type="Gene3D" id="3.40.190.10">
    <property type="entry name" value="Periplasmic binding protein-like II"/>
    <property type="match status" value="2"/>
</dbReference>
<evidence type="ECO:0000313" key="4">
    <source>
        <dbReference type="Proteomes" id="UP001055658"/>
    </source>
</evidence>
<dbReference type="RefSeq" id="WP_252084719.1">
    <property type="nucleotide sequence ID" value="NZ_CP092418.1"/>
</dbReference>
<proteinExistence type="inferred from homology"/>
<accession>A0ABY4VDI4</accession>
<reference evidence="3" key="1">
    <citation type="submission" date="2022-02" db="EMBL/GenBank/DDBJ databases">
        <title>Coral-associated bacteria.</title>
        <authorList>
            <person name="Tang K."/>
            <person name="Wang X."/>
        </authorList>
    </citation>
    <scope>NUCLEOTIDE SEQUENCE</scope>
    <source>
        <strain evidence="3">SCSIO 43006</strain>
    </source>
</reference>
<dbReference type="PANTHER" id="PTHR35841">
    <property type="entry name" value="PHOSPHONATES-BINDING PERIPLASMIC PROTEIN"/>
    <property type="match status" value="1"/>
</dbReference>
<dbReference type="PANTHER" id="PTHR35841:SF1">
    <property type="entry name" value="PHOSPHONATES-BINDING PERIPLASMIC PROTEIN"/>
    <property type="match status" value="1"/>
</dbReference>
<sequence>MLKRLTVSILSLIMLFGISLISSQENINRFVFTAIPDQDPVRLQKRFGKVAQYLSDTLGVEVKYLPVETYSDTVEAFRNNKVQLAWFGGFTGVQARIADPGAKAIAQGEEDQNFTSYFIANKSTGLKSSEDFPRGIEGMTFTFGSEHSTSGRLMPEYFIRKAFGKSPADVFSHVGFGDHHSNTLDLVQSGKYQVGALNHKVWENEKKAGKVDESKVQVIWKTPGYPDYNWTIRGDVDETWGNGFTDKVQQAILNMRDPKLLAAFPRKGFIKADNSMYQPIVEIAHETGLLNNE</sequence>
<dbReference type="InterPro" id="IPR005770">
    <property type="entry name" value="PhnD"/>
</dbReference>
<dbReference type="Proteomes" id="UP001055658">
    <property type="component" value="Chromosome"/>
</dbReference>
<name>A0ABY4VDI4_9GAMM</name>
<organism evidence="3 4">
    <name type="scientific">Microbulbifer variabilis</name>
    <dbReference type="NCBI Taxonomy" id="266805"/>
    <lineage>
        <taxon>Bacteria</taxon>
        <taxon>Pseudomonadati</taxon>
        <taxon>Pseudomonadota</taxon>
        <taxon>Gammaproteobacteria</taxon>
        <taxon>Cellvibrionales</taxon>
        <taxon>Microbulbiferaceae</taxon>
        <taxon>Microbulbifer</taxon>
    </lineage>
</organism>
<dbReference type="Pfam" id="PF12974">
    <property type="entry name" value="Phosphonate-bd"/>
    <property type="match status" value="1"/>
</dbReference>
<evidence type="ECO:0000313" key="3">
    <source>
        <dbReference type="EMBL" id="USD22360.1"/>
    </source>
</evidence>
<protein>
    <submittedName>
        <fullName evidence="3">Selenate ABC transporter substrate-binding protein</fullName>
    </submittedName>
</protein>
<comment type="similarity">
    <text evidence="1">Belongs to the phosphate/phosphite/phosphonate binding protein family.</text>
</comment>
<evidence type="ECO:0000256" key="1">
    <source>
        <dbReference type="ARBA" id="ARBA00007162"/>
    </source>
</evidence>
<evidence type="ECO:0000256" key="2">
    <source>
        <dbReference type="ARBA" id="ARBA00022729"/>
    </source>
</evidence>
<dbReference type="SUPFAM" id="SSF53850">
    <property type="entry name" value="Periplasmic binding protein-like II"/>
    <property type="match status" value="1"/>
</dbReference>
<keyword evidence="2" id="KW-0732">Signal</keyword>
<dbReference type="NCBIfam" id="TIGR04553">
    <property type="entry name" value="ABC_peri_selen"/>
    <property type="match status" value="1"/>
</dbReference>
<dbReference type="InterPro" id="IPR030836">
    <property type="entry name" value="ABC_peri_PhnD-like"/>
</dbReference>